<organism evidence="6 7">
    <name type="scientific">Angomonas deanei</name>
    <dbReference type="NCBI Taxonomy" id="59799"/>
    <lineage>
        <taxon>Eukaryota</taxon>
        <taxon>Discoba</taxon>
        <taxon>Euglenozoa</taxon>
        <taxon>Kinetoplastea</taxon>
        <taxon>Metakinetoplastina</taxon>
        <taxon>Trypanosomatida</taxon>
        <taxon>Trypanosomatidae</taxon>
        <taxon>Strigomonadinae</taxon>
        <taxon>Angomonas</taxon>
    </lineage>
</organism>
<dbReference type="Gene3D" id="1.20.1250.20">
    <property type="entry name" value="MFS general substrate transporter like domains"/>
    <property type="match status" value="1"/>
</dbReference>
<comment type="subcellular location">
    <subcellularLocation>
        <location evidence="1">Membrane</location>
        <topology evidence="1">Multi-pass membrane protein</topology>
    </subcellularLocation>
</comment>
<dbReference type="InterPro" id="IPR049680">
    <property type="entry name" value="FLVCR1-2_SLC49-like"/>
</dbReference>
<feature type="transmembrane region" description="Helical" evidence="5">
    <location>
        <begin position="244"/>
        <end position="265"/>
    </location>
</feature>
<feature type="transmembrane region" description="Helical" evidence="5">
    <location>
        <begin position="47"/>
        <end position="65"/>
    </location>
</feature>
<evidence type="ECO:0000256" key="5">
    <source>
        <dbReference type="SAM" id="Phobius"/>
    </source>
</evidence>
<dbReference type="Pfam" id="PF07690">
    <property type="entry name" value="MFS_1"/>
    <property type="match status" value="1"/>
</dbReference>
<gene>
    <name evidence="6" type="ORF">ADEAN_000843000</name>
</gene>
<dbReference type="SUPFAM" id="SSF103473">
    <property type="entry name" value="MFS general substrate transporter"/>
    <property type="match status" value="1"/>
</dbReference>
<dbReference type="GO" id="GO:0016020">
    <property type="term" value="C:membrane"/>
    <property type="evidence" value="ECO:0007669"/>
    <property type="project" value="UniProtKB-SubCell"/>
</dbReference>
<keyword evidence="2 5" id="KW-0812">Transmembrane</keyword>
<dbReference type="EMBL" id="LR877163">
    <property type="protein sequence ID" value="CAD2220906.1"/>
    <property type="molecule type" value="Genomic_DNA"/>
</dbReference>
<feature type="transmembrane region" description="Helical" evidence="5">
    <location>
        <begin position="406"/>
        <end position="426"/>
    </location>
</feature>
<feature type="transmembrane region" description="Helical" evidence="5">
    <location>
        <begin position="77"/>
        <end position="95"/>
    </location>
</feature>
<keyword evidence="3 5" id="KW-1133">Transmembrane helix</keyword>
<accession>S9UYW8</accession>
<name>S9UYW8_9TRYP</name>
<evidence type="ECO:0000256" key="2">
    <source>
        <dbReference type="ARBA" id="ARBA00022692"/>
    </source>
</evidence>
<feature type="transmembrane region" description="Helical" evidence="5">
    <location>
        <begin position="7"/>
        <end position="27"/>
    </location>
</feature>
<feature type="transmembrane region" description="Helical" evidence="5">
    <location>
        <begin position="143"/>
        <end position="162"/>
    </location>
</feature>
<feature type="transmembrane region" description="Helical" evidence="5">
    <location>
        <begin position="168"/>
        <end position="191"/>
    </location>
</feature>
<evidence type="ECO:0000313" key="7">
    <source>
        <dbReference type="Proteomes" id="UP000515908"/>
    </source>
</evidence>
<proteinExistence type="predicted"/>
<dbReference type="InterPro" id="IPR036259">
    <property type="entry name" value="MFS_trans_sf"/>
</dbReference>
<dbReference type="VEuPathDB" id="TriTrypDB:ADEAN_000843000"/>
<sequence>MFAIEKKYRVLLIFIVFTTNNGFAWLMFEPVTKWLQDNVEGMSHFQLAVLASWQPAVFIAMCIPIMKMVTRFDGLRLAVRLGTTAEIVGAVLKLIGTLARKSKAGLVFLHIGQIFSGVGSPVATGCVSALSATWFEPEERTRATAAAVLFNTVGNALCYLLVPLMTDGSGFLLVTIYEVIMAVIAVGLAWVAMPQELVEHHDANGETTTDETKDEATEQEVLAANKEHDSLREQIVKLFKMPSIVCLLLVYAWLCGGFAAWVSLFSATYNQFFGDKFIGFMCCAGMSAYVLGGLVSSYVVDLYFTRQMKYVIFFCLTMTTLCNLIFIACTPNDKGYYLWNLGKGFVIFSTALCGFWNGAAAPLFYELVAEISFPVEEGVSGICVSIFENLGALLFLQVVYQKFKGQSMSVAYAFGMTVALALTAIVKQRYNRTYYNYITENQTEVPQEE</sequence>
<dbReference type="AlphaFoldDB" id="S9UYW8"/>
<evidence type="ECO:0000313" key="6">
    <source>
        <dbReference type="EMBL" id="CAD2220906.1"/>
    </source>
</evidence>
<evidence type="ECO:0000256" key="1">
    <source>
        <dbReference type="ARBA" id="ARBA00004141"/>
    </source>
</evidence>
<keyword evidence="4 5" id="KW-0472">Membrane</keyword>
<dbReference type="Proteomes" id="UP000515908">
    <property type="component" value="Chromosome 19"/>
</dbReference>
<dbReference type="PANTHER" id="PTHR10924:SF6">
    <property type="entry name" value="SOLUTE CARRIER FAMILY 49 MEMBER A3"/>
    <property type="match status" value="1"/>
</dbReference>
<feature type="transmembrane region" description="Helical" evidence="5">
    <location>
        <begin position="107"/>
        <end position="131"/>
    </location>
</feature>
<feature type="transmembrane region" description="Helical" evidence="5">
    <location>
        <begin position="277"/>
        <end position="298"/>
    </location>
</feature>
<dbReference type="PANTHER" id="PTHR10924">
    <property type="entry name" value="MAJOR FACILITATOR SUPERFAMILY PROTEIN-RELATED"/>
    <property type="match status" value="1"/>
</dbReference>
<reference evidence="6 7" key="1">
    <citation type="submission" date="2020-08" db="EMBL/GenBank/DDBJ databases">
        <authorList>
            <person name="Newling K."/>
            <person name="Davey J."/>
            <person name="Forrester S."/>
        </authorList>
    </citation>
    <scope>NUCLEOTIDE SEQUENCE [LARGE SCALE GENOMIC DNA]</scope>
    <source>
        <strain evidence="7">Crithidia deanei Carvalho (ATCC PRA-265)</strain>
    </source>
</reference>
<dbReference type="GO" id="GO:0022857">
    <property type="term" value="F:transmembrane transporter activity"/>
    <property type="evidence" value="ECO:0007669"/>
    <property type="project" value="InterPro"/>
</dbReference>
<feature type="transmembrane region" description="Helical" evidence="5">
    <location>
        <begin position="310"/>
        <end position="327"/>
    </location>
</feature>
<dbReference type="InterPro" id="IPR011701">
    <property type="entry name" value="MFS"/>
</dbReference>
<keyword evidence="7" id="KW-1185">Reference proteome</keyword>
<feature type="transmembrane region" description="Helical" evidence="5">
    <location>
        <begin position="347"/>
        <end position="367"/>
    </location>
</feature>
<evidence type="ECO:0000256" key="4">
    <source>
        <dbReference type="ARBA" id="ARBA00023136"/>
    </source>
</evidence>
<feature type="transmembrane region" description="Helical" evidence="5">
    <location>
        <begin position="379"/>
        <end position="400"/>
    </location>
</feature>
<protein>
    <submittedName>
        <fullName evidence="6">Major Facilitator Superfamily, putative</fullName>
    </submittedName>
</protein>
<dbReference type="OrthoDB" id="422206at2759"/>
<evidence type="ECO:0000256" key="3">
    <source>
        <dbReference type="ARBA" id="ARBA00022989"/>
    </source>
</evidence>